<evidence type="ECO:0000313" key="3">
    <source>
        <dbReference type="Proteomes" id="UP000830583"/>
    </source>
</evidence>
<dbReference type="EMBL" id="CP096205">
    <property type="protein sequence ID" value="UPQ77764.1"/>
    <property type="molecule type" value="Genomic_DNA"/>
</dbReference>
<evidence type="ECO:0000259" key="1">
    <source>
        <dbReference type="Pfam" id="PF07693"/>
    </source>
</evidence>
<feature type="domain" description="KAP NTPase" evidence="1">
    <location>
        <begin position="23"/>
        <end position="319"/>
    </location>
</feature>
<dbReference type="RefSeq" id="WP_248432716.1">
    <property type="nucleotide sequence ID" value="NZ_CP096205.1"/>
</dbReference>
<dbReference type="InterPro" id="IPR052754">
    <property type="entry name" value="NTPase_KAP_P-loop"/>
</dbReference>
<dbReference type="SUPFAM" id="SSF52540">
    <property type="entry name" value="P-loop containing nucleoside triphosphate hydrolases"/>
    <property type="match status" value="1"/>
</dbReference>
<dbReference type="PANTHER" id="PTHR22674">
    <property type="entry name" value="NTPASE, KAP FAMILY P-LOOP DOMAIN-CONTAINING 1"/>
    <property type="match status" value="1"/>
</dbReference>
<reference evidence="2" key="1">
    <citation type="submission" date="2022-04" db="EMBL/GenBank/DDBJ databases">
        <title>Consumption of N2O by Flavobacterium azooxidireducens sp. nov. isolated from Decomposing Leaf Litter of Phragmites australis (Cav.).</title>
        <authorList>
            <person name="Behrendt U."/>
            <person name="Spanner T."/>
            <person name="Augustin J."/>
            <person name="Horn M.A."/>
            <person name="Kolb S."/>
            <person name="Ulrich A."/>
        </authorList>
    </citation>
    <scope>NUCLEOTIDE SEQUENCE</scope>
    <source>
        <strain evidence="2">IGB 4-14</strain>
    </source>
</reference>
<accession>A0ABY4KAJ7</accession>
<dbReference type="Pfam" id="PF07693">
    <property type="entry name" value="KAP_NTPase"/>
    <property type="match status" value="1"/>
</dbReference>
<gene>
    <name evidence="2" type="ORF">M0M57_08975</name>
</gene>
<dbReference type="InterPro" id="IPR011646">
    <property type="entry name" value="KAP_P-loop"/>
</dbReference>
<proteinExistence type="predicted"/>
<sequence>MSENKHFLGNNPISNFDEDLFNFKHYADKVKRIIQLNSSNNEPLTIGIYGKWGEGKTSFLNLVKYNIEHFEKNEKGKEYLVFEFNPWRYSDEDEMLFDFFDGISKRFFIEQKTKIQKVGKQIIRYSRYLKAIKISTTIGIPKTLGTSVSFEPSKIFEALGEDLAGEQITLEKLKDKVNEAINDANFKVIVFVDDLDRLDKNEIYTILKLIKLTANFDNFIFITTLDSEHVAKAIKERYGDNLEDGKLFLEKIINIPIHLPKIEEEDLQYFFEKKFNQITKYLDFKEIEKKQNEIKEIIQGFSASKFNSPREIIRVLNGFFIAAFGFEDEVNLTDLFWIEWIKVKNEDLYTRIKKYNSFGTMAIFNGQNVIINFNDEINYGVAKNHSLINEEEINGSRKEFIDKYPDFKETLDLLFPNKKATEVDISIYDENLNINSVTHFNKYFSFHTERKIKNTTILKIKKFIAENDEFKLYEEIKELIKNSGFNSFYTIQNLIRFYGNINSNLECRDFFYEFIIKNISIIPNSNEDMFGIDSRIRLIELIAIILNADEKNDNEKTAINIAQYLDVEELCYFTRKFKDEKTKFKGKLEKFISDKASRKFNNENPIYIIPNNPVKMIMHYWKNNDEKGFNKHIKESLTDIERVKKLIRNFPGFWNNSFYGGLQKKNYEYMKTLIDVVFVFSKIKELDDSLIRKIDINNYDYIDDVSEYNEEENLEQFIYWFKKELNDEAFGSNRK</sequence>
<name>A0ABY4KAJ7_9FLAO</name>
<dbReference type="Gene3D" id="3.40.50.300">
    <property type="entry name" value="P-loop containing nucleotide triphosphate hydrolases"/>
    <property type="match status" value="1"/>
</dbReference>
<evidence type="ECO:0000313" key="2">
    <source>
        <dbReference type="EMBL" id="UPQ77764.1"/>
    </source>
</evidence>
<protein>
    <submittedName>
        <fullName evidence="2">P-loop NTPase fold protein</fullName>
    </submittedName>
</protein>
<dbReference type="Proteomes" id="UP000830583">
    <property type="component" value="Chromosome"/>
</dbReference>
<dbReference type="InterPro" id="IPR027417">
    <property type="entry name" value="P-loop_NTPase"/>
</dbReference>
<dbReference type="PANTHER" id="PTHR22674:SF6">
    <property type="entry name" value="NTPASE KAP FAMILY P-LOOP DOMAIN-CONTAINING PROTEIN 1"/>
    <property type="match status" value="1"/>
</dbReference>
<organism evidence="2 3">
    <name type="scientific">Flavobacterium azooxidireducens</name>
    <dbReference type="NCBI Taxonomy" id="1871076"/>
    <lineage>
        <taxon>Bacteria</taxon>
        <taxon>Pseudomonadati</taxon>
        <taxon>Bacteroidota</taxon>
        <taxon>Flavobacteriia</taxon>
        <taxon>Flavobacteriales</taxon>
        <taxon>Flavobacteriaceae</taxon>
        <taxon>Flavobacterium</taxon>
    </lineage>
</organism>
<keyword evidence="3" id="KW-1185">Reference proteome</keyword>